<feature type="non-terminal residue" evidence="1">
    <location>
        <position position="107"/>
    </location>
</feature>
<keyword evidence="2" id="KW-1185">Reference proteome</keyword>
<organism evidence="1 2">
    <name type="scientific">Kibdelosporangium lantanae</name>
    <dbReference type="NCBI Taxonomy" id="1497396"/>
    <lineage>
        <taxon>Bacteria</taxon>
        <taxon>Bacillati</taxon>
        <taxon>Actinomycetota</taxon>
        <taxon>Actinomycetes</taxon>
        <taxon>Pseudonocardiales</taxon>
        <taxon>Pseudonocardiaceae</taxon>
        <taxon>Kibdelosporangium</taxon>
    </lineage>
</organism>
<dbReference type="EMBL" id="JBHTIS010001357">
    <property type="protein sequence ID" value="MFD1048011.1"/>
    <property type="molecule type" value="Genomic_DNA"/>
</dbReference>
<sequence length="107" mass="12019">MARMLNISDPRERALTFIYRSTLAHLEAEDLPAAQLLAAIALLRQNQIPRSTLQSLFQAIPTAVQSAAPFTYDTFGFANALDWLDEYSFVSHIGEDDISVHQLVREL</sequence>
<evidence type="ECO:0000313" key="1">
    <source>
        <dbReference type="EMBL" id="MFD1048011.1"/>
    </source>
</evidence>
<accession>A0ABW3MCH8</accession>
<gene>
    <name evidence="1" type="ORF">ACFQ1S_21955</name>
</gene>
<protein>
    <submittedName>
        <fullName evidence="1">Uncharacterized protein</fullName>
    </submittedName>
</protein>
<evidence type="ECO:0000313" key="2">
    <source>
        <dbReference type="Proteomes" id="UP001597045"/>
    </source>
</evidence>
<name>A0ABW3MCH8_9PSEU</name>
<comment type="caution">
    <text evidence="1">The sequence shown here is derived from an EMBL/GenBank/DDBJ whole genome shotgun (WGS) entry which is preliminary data.</text>
</comment>
<reference evidence="2" key="1">
    <citation type="journal article" date="2019" name="Int. J. Syst. Evol. Microbiol.">
        <title>The Global Catalogue of Microorganisms (GCM) 10K type strain sequencing project: providing services to taxonomists for standard genome sequencing and annotation.</title>
        <authorList>
            <consortium name="The Broad Institute Genomics Platform"/>
            <consortium name="The Broad Institute Genome Sequencing Center for Infectious Disease"/>
            <person name="Wu L."/>
            <person name="Ma J."/>
        </authorList>
    </citation>
    <scope>NUCLEOTIDE SEQUENCE [LARGE SCALE GENOMIC DNA]</scope>
    <source>
        <strain evidence="2">JCM 31486</strain>
    </source>
</reference>
<dbReference type="Proteomes" id="UP001597045">
    <property type="component" value="Unassembled WGS sequence"/>
</dbReference>
<proteinExistence type="predicted"/>